<dbReference type="InterPro" id="IPR058647">
    <property type="entry name" value="BSH_CzcB-like"/>
</dbReference>
<evidence type="ECO:0000256" key="1">
    <source>
        <dbReference type="ARBA" id="ARBA00022448"/>
    </source>
</evidence>
<reference evidence="3 4" key="1">
    <citation type="submission" date="2020-07" db="EMBL/GenBank/DDBJ databases">
        <title>Roseicoccus Jingziensis gen. nov., sp. nov., isolated from coastal seawater.</title>
        <authorList>
            <person name="Feng X."/>
        </authorList>
    </citation>
    <scope>NUCLEOTIDE SEQUENCE [LARGE SCALE GENOMIC DNA]</scope>
    <source>
        <strain evidence="3 4">N1E253</strain>
    </source>
</reference>
<dbReference type="InterPro" id="IPR051909">
    <property type="entry name" value="MFP_Cation_Efflux"/>
</dbReference>
<dbReference type="Gene3D" id="2.40.50.100">
    <property type="match status" value="1"/>
</dbReference>
<name>A0A851GM53_9BACT</name>
<dbReference type="RefSeq" id="WP_178932417.1">
    <property type="nucleotide sequence ID" value="NZ_JACBAZ010000003.1"/>
</dbReference>
<evidence type="ECO:0000259" key="2">
    <source>
        <dbReference type="Pfam" id="PF25973"/>
    </source>
</evidence>
<dbReference type="PANTHER" id="PTHR30097">
    <property type="entry name" value="CATION EFFLUX SYSTEM PROTEIN CUSB"/>
    <property type="match status" value="1"/>
</dbReference>
<dbReference type="PANTHER" id="PTHR30097:SF4">
    <property type="entry name" value="SLR6042 PROTEIN"/>
    <property type="match status" value="1"/>
</dbReference>
<dbReference type="Gene3D" id="2.40.30.170">
    <property type="match status" value="1"/>
</dbReference>
<keyword evidence="4" id="KW-1185">Reference proteome</keyword>
<feature type="domain" description="CzcB-like barrel-sandwich hybrid" evidence="2">
    <location>
        <begin position="361"/>
        <end position="464"/>
    </location>
</feature>
<dbReference type="GO" id="GO:0015679">
    <property type="term" value="P:plasma membrane copper ion transport"/>
    <property type="evidence" value="ECO:0007669"/>
    <property type="project" value="TreeGrafter"/>
</dbReference>
<dbReference type="GO" id="GO:0030313">
    <property type="term" value="C:cell envelope"/>
    <property type="evidence" value="ECO:0007669"/>
    <property type="project" value="TreeGrafter"/>
</dbReference>
<dbReference type="Proteomes" id="UP000557872">
    <property type="component" value="Unassembled WGS sequence"/>
</dbReference>
<gene>
    <name evidence="3" type="ORF">HW115_09675</name>
</gene>
<dbReference type="GO" id="GO:0060003">
    <property type="term" value="P:copper ion export"/>
    <property type="evidence" value="ECO:0007669"/>
    <property type="project" value="TreeGrafter"/>
</dbReference>
<protein>
    <submittedName>
        <fullName evidence="3">Efflux RND transporter periplasmic adaptor subunit</fullName>
    </submittedName>
</protein>
<keyword evidence="1" id="KW-0813">Transport</keyword>
<comment type="caution">
    <text evidence="3">The sequence shown here is derived from an EMBL/GenBank/DDBJ whole genome shotgun (WGS) entry which is preliminary data.</text>
</comment>
<accession>A0A851GM53</accession>
<proteinExistence type="predicted"/>
<evidence type="ECO:0000313" key="3">
    <source>
        <dbReference type="EMBL" id="NWK55880.1"/>
    </source>
</evidence>
<organism evidence="3 4">
    <name type="scientific">Oceaniferula marina</name>
    <dbReference type="NCBI Taxonomy" id="2748318"/>
    <lineage>
        <taxon>Bacteria</taxon>
        <taxon>Pseudomonadati</taxon>
        <taxon>Verrucomicrobiota</taxon>
        <taxon>Verrucomicrobiia</taxon>
        <taxon>Verrucomicrobiales</taxon>
        <taxon>Verrucomicrobiaceae</taxon>
        <taxon>Oceaniferula</taxon>
    </lineage>
</organism>
<dbReference type="EMBL" id="JACBAZ010000003">
    <property type="protein sequence ID" value="NWK55880.1"/>
    <property type="molecule type" value="Genomic_DNA"/>
</dbReference>
<dbReference type="AlphaFoldDB" id="A0A851GM53"/>
<evidence type="ECO:0000313" key="4">
    <source>
        <dbReference type="Proteomes" id="UP000557872"/>
    </source>
</evidence>
<dbReference type="SUPFAM" id="SSF111369">
    <property type="entry name" value="HlyD-like secretion proteins"/>
    <property type="match status" value="1"/>
</dbReference>
<dbReference type="Pfam" id="PF25973">
    <property type="entry name" value="BSH_CzcB"/>
    <property type="match status" value="1"/>
</dbReference>
<sequence>MNLEDILNTGEDPSDFWNNVLQAVAEDWQLSQCVALQVDGDSVKLFGASQGSNLRSAPAAVRKAIMTHSPQPQVLEENKECWMVLPLEISGSASQISLVAARDGALTETEQRHLCRFVEVAVAAFTAQKKAEVSEKSLDEISRVVDLGLIIGESAHFGEASMKLCNELDTQLKAMRVTLGWRKKGLMELVATNHGGRVRNDTETAGALARAMDEAAEQDCEVGEPKLAGAEINQQHRAFSQSHGNCQIFSLPLRKNGEVHGAVAVEYPADSKAVTQERVDALRVVLDLVSPQLVTLYEKSGWIGARAWRSVRKLFASLLGYRHTGWKLAGLVLVLGFLLCCVIPITYKVKAPFILRTEASADLTAPFSGYIDTVEVNVGDVVQKGQLLVTLDKRELVMQQIELRAERDRSLSEARRYEAEGDLSQMKLSMLAIEQADAKLEVIDYRLARTQIRAPFDGVIVEGDLKERLSSPTQVGEILMRIVQISDLYGELQVDERDIHFLQQDMKGEIAFTSRPEDRFDVLLNAYEPVAVVKETGTDFRVRVSVTDTPEGWWRPGMSGVCKVDVEKRSIAWIYLHRTWNFLRLKLWF</sequence>